<dbReference type="HOGENOM" id="CLU_1914363_0_0_9"/>
<dbReference type="Proteomes" id="UP000016644">
    <property type="component" value="Unassembled WGS sequence"/>
</dbReference>
<name>U2PKN1_LEVBR</name>
<dbReference type="AlphaFoldDB" id="U2PKN1"/>
<protein>
    <submittedName>
        <fullName evidence="1">Uncharacterized protein</fullName>
    </submittedName>
</protein>
<gene>
    <name evidence="1" type="ORF">HMPREF0495_00772</name>
</gene>
<reference evidence="1 2" key="1">
    <citation type="submission" date="2013-06" db="EMBL/GenBank/DDBJ databases">
        <authorList>
            <person name="Weinstock G."/>
            <person name="Sodergren E."/>
            <person name="Lobos E.A."/>
            <person name="Fulton L."/>
            <person name="Fulton R."/>
            <person name="Courtney L."/>
            <person name="Fronick C."/>
            <person name="O'Laughlin M."/>
            <person name="Godfrey J."/>
            <person name="Wilson R.M."/>
            <person name="Miner T."/>
            <person name="Farmer C."/>
            <person name="Delehaunty K."/>
            <person name="Cordes M."/>
            <person name="Minx P."/>
            <person name="Tomlinson C."/>
            <person name="Chen J."/>
            <person name="Wollam A."/>
            <person name="Pepin K.H."/>
            <person name="Bhonagiri V."/>
            <person name="Zhang X."/>
            <person name="Warren W."/>
            <person name="Mitreva M."/>
            <person name="Mardis E.R."/>
            <person name="Wilson R.K."/>
        </authorList>
    </citation>
    <scope>NUCLEOTIDE SEQUENCE [LARGE SCALE GENOMIC DNA]</scope>
    <source>
        <strain evidence="1 2">ATCC 14869</strain>
    </source>
</reference>
<dbReference type="RefSeq" id="WP_021742252.1">
    <property type="nucleotide sequence ID" value="NZ_AZCP01000001.1"/>
</dbReference>
<proteinExistence type="predicted"/>
<dbReference type="PATRIC" id="fig|649758.3.peg.697"/>
<sequence>MTETKNEAVTKEVKTQPEWNGTFEDVTNHQRAFKITESDGTTIEVPFNWPGRTVAENLDGLSYGSINGVLRDTPGTYHEALLDLFGTPKVAGKVHEPLDMKFFEDAANQSDRNKTFDYLMDNGESFLKGKLN</sequence>
<accession>U2PKN1</accession>
<dbReference type="GeneID" id="56993326"/>
<evidence type="ECO:0000313" key="2">
    <source>
        <dbReference type="Proteomes" id="UP000016644"/>
    </source>
</evidence>
<dbReference type="EMBL" id="AWVK01000028">
    <property type="protein sequence ID" value="ERK44706.1"/>
    <property type="molecule type" value="Genomic_DNA"/>
</dbReference>
<comment type="caution">
    <text evidence="1">The sequence shown here is derived from an EMBL/GenBank/DDBJ whole genome shotgun (WGS) entry which is preliminary data.</text>
</comment>
<evidence type="ECO:0000313" key="1">
    <source>
        <dbReference type="EMBL" id="ERK44706.1"/>
    </source>
</evidence>
<organism evidence="1 2">
    <name type="scientific">Levilactobacillus brevis ATCC 14869 = DSM 20054</name>
    <dbReference type="NCBI Taxonomy" id="649758"/>
    <lineage>
        <taxon>Bacteria</taxon>
        <taxon>Bacillati</taxon>
        <taxon>Bacillota</taxon>
        <taxon>Bacilli</taxon>
        <taxon>Lactobacillales</taxon>
        <taxon>Lactobacillaceae</taxon>
        <taxon>Levilactobacillus</taxon>
    </lineage>
</organism>